<reference evidence="1 2" key="1">
    <citation type="journal article" date="2001" name="Nature">
        <title>Initial sequencing and analysis of the human genome.</title>
        <authorList>
            <consortium name="International Human Genome Sequencing Consortium"/>
            <person name="Lander E.S."/>
            <person name="Linton L.M."/>
            <person name="Birren B."/>
            <person name="Nusbaum C."/>
            <person name="Zody M.C."/>
            <person name="Baldwin J."/>
            <person name="Devon K."/>
            <person name="Dewar K."/>
            <person name="Doyle M."/>
            <person name="FitzHugh W."/>
            <person name="Funke R."/>
            <person name="Gage D."/>
            <person name="Harris K."/>
            <person name="Heaford A."/>
            <person name="Howland J."/>
            <person name="Kann L."/>
            <person name="Lehoczky J."/>
            <person name="LeVine R."/>
            <person name="McEwan P."/>
            <person name="McKernan K."/>
            <person name="Meldrim J."/>
            <person name="Mesirov J.P."/>
            <person name="Miranda C."/>
            <person name="Morris W."/>
            <person name="Naylor J."/>
            <person name="Raymond C."/>
            <person name="Rosetti M."/>
            <person name="Santos R."/>
            <person name="Sheridan A."/>
            <person name="Sougnez C."/>
            <person name="Stange-Thomann N."/>
            <person name="Stojanovic N."/>
            <person name="Subramanian A."/>
            <person name="Wyman D."/>
            <person name="Rogers J."/>
            <person name="Sulston J."/>
            <person name="Ainscough R."/>
            <person name="Beck S."/>
            <person name="Bentley D."/>
            <person name="Burton J."/>
            <person name="Clee C."/>
            <person name="Carter N."/>
            <person name="Coulson A."/>
            <person name="Deadman R."/>
            <person name="Deloukas P."/>
            <person name="Dunham A."/>
            <person name="Dunham I."/>
            <person name="Durbin R."/>
            <person name="French L."/>
            <person name="Grafham D."/>
            <person name="Gregory S."/>
            <person name="Hubbard T."/>
            <person name="Humphray S."/>
            <person name="Hunt A."/>
            <person name="Jones M."/>
            <person name="Lloyd C."/>
            <person name="McMurray A."/>
            <person name="Matthews L."/>
            <person name="Mercer S."/>
            <person name="Milne S."/>
            <person name="Mullikin J.C."/>
            <person name="Mungall A."/>
            <person name="Plumb R."/>
            <person name="Ross M."/>
            <person name="Shownkeen R."/>
            <person name="Sims S."/>
            <person name="Waterston R.H."/>
            <person name="Wilson R.K."/>
            <person name="Hillier L.W."/>
            <person name="McPherson J.D."/>
            <person name="Marra M.A."/>
            <person name="Mardis E.R."/>
            <person name="Fulton L.A."/>
            <person name="Chinwalla A.T."/>
            <person name="Pepin K.H."/>
            <person name="Gish W.R."/>
            <person name="Chissoe S.L."/>
            <person name="Wendl M.C."/>
            <person name="Delehaunty K.D."/>
            <person name="Miner T.L."/>
            <person name="Delehaunty A."/>
            <person name="Kramer J.B."/>
            <person name="Cook L.L."/>
            <person name="Fulton R.S."/>
            <person name="Johnson D.L."/>
            <person name="Minx P.J."/>
            <person name="Clifton S.W."/>
            <person name="Hawkins T."/>
            <person name="Branscomb E."/>
            <person name="Predki P."/>
            <person name="Richardson P."/>
            <person name="Wenning S."/>
            <person name="Slezak T."/>
            <person name="Doggett N."/>
            <person name="Cheng J.F."/>
            <person name="Olsen A."/>
            <person name="Lucas S."/>
            <person name="Elkin C."/>
            <person name="Uberbacher E."/>
            <person name="Frazier M."/>
            <person name="Gibbs R.A."/>
            <person name="Muzny D.M."/>
            <person name="Scherer S.E."/>
            <person name="Bouck J.B."/>
            <person name="Sodergren E.J."/>
            <person name="Worley K.C."/>
            <person name="Rives C.M."/>
            <person name="Gorrell J.H."/>
            <person name="Metzker M.L."/>
            <person name="Naylor S.L."/>
            <person name="Kucherlapati R.S."/>
            <person name="Nelson D.L."/>
            <person name="Weinstock G.M."/>
            <person name="Sakaki Y."/>
            <person name="Fujiyama A."/>
            <person name="Hattori M."/>
            <person name="Yada T."/>
            <person name="Toyoda A."/>
            <person name="Itoh T."/>
            <person name="Kawagoe C."/>
            <person name="Watanabe H."/>
            <person name="Totoki Y."/>
            <person name="Taylor T."/>
            <person name="Weissenbach J."/>
            <person name="Heilig R."/>
            <person name="Saurin W."/>
            <person name="Artiguenave F."/>
            <person name="Brottier P."/>
            <person name="Bruls T."/>
            <person name="Pelletier E."/>
            <person name="Robert C."/>
            <person name="Wincker P."/>
            <person name="Smith D.R."/>
            <person name="Doucette-Stamm L."/>
            <person name="Rubenfield M."/>
            <person name="Weinstock K."/>
            <person name="Lee H.M."/>
            <person name="Dubois J."/>
            <person name="Rosenthal A."/>
            <person name="Platzer M."/>
            <person name="Nyakatura G."/>
            <person name="Taudien S."/>
            <person name="Rump A."/>
            <person name="Yang H."/>
            <person name="Yu J."/>
            <person name="Wang J."/>
            <person name="Huang G."/>
            <person name="Gu J."/>
            <person name="Hood L."/>
            <person name="Rowen L."/>
            <person name="Madan A."/>
            <person name="Qin S."/>
            <person name="Davis R.W."/>
            <person name="Federspiel N.A."/>
            <person name="Abola A.P."/>
            <person name="Proctor M.J."/>
            <person name="Myers R.M."/>
            <person name="Schmutz J."/>
            <person name="Dickson M."/>
            <person name="Grimwood J."/>
            <person name="Cox D.R."/>
            <person name="Olson M.V."/>
            <person name="Kaul R."/>
            <person name="Raymond C."/>
            <person name="Shimizu N."/>
            <person name="Kawasaki K."/>
            <person name="Minoshima S."/>
            <person name="Evans G.A."/>
            <person name="Athanasiou M."/>
            <person name="Schultz R."/>
            <person name="Roe B.A."/>
            <person name="Chen F."/>
            <person name="Pan H."/>
            <person name="Ramser J."/>
            <person name="Lehrach H."/>
            <person name="Reinhardt R."/>
            <person name="McCombie W.R."/>
            <person name="de la Bastide M."/>
            <person name="Dedhia N."/>
            <person name="Blocker H."/>
            <person name="Hornischer K."/>
            <person name="Nordsiek G."/>
            <person name="Agarwala R."/>
            <person name="Aravind L."/>
            <person name="Bailey J.A."/>
            <person name="Bateman A."/>
            <person name="Batzoglou S."/>
            <person name="Birney E."/>
            <person name="Bork P."/>
            <person name="Brown D.G."/>
            <person name="Burge C.B."/>
            <person name="Cerutti L."/>
            <person name="Chen H.C."/>
            <person name="Church D."/>
            <person name="Clamp M."/>
            <person name="Copley R.R."/>
            <person name="Doerks T."/>
            <person name="Eddy S.R."/>
            <person name="Eichler E.E."/>
            <person name="Furey T.S."/>
            <person name="Galagan J."/>
            <person name="Gilbert J.G."/>
            <person name="Harmon C."/>
            <person name="Hayashizaki Y."/>
            <person name="Haussler D."/>
            <person name="Hermjakob H."/>
            <person name="Hokamp K."/>
            <person name="Jang W."/>
            <person name="Johnson L.S."/>
            <person name="Jones T.A."/>
            <person name="Kasif S."/>
            <person name="Kaspryzk A."/>
            <person name="Kennedy S."/>
            <person name="Kent W.J."/>
            <person name="Kitts P."/>
            <person name="Koonin E.V."/>
            <person name="Korf I."/>
            <person name="Kulp D."/>
            <person name="Lancet D."/>
            <person name="Lowe T.M."/>
            <person name="McLysaght A."/>
            <person name="Mikkelsen T."/>
            <person name="Moran J.V."/>
            <person name="Mulder N."/>
            <person name="Pollara V.J."/>
            <person name="Ponting C.P."/>
            <person name="Schuler G."/>
            <person name="Schultz J."/>
            <person name="Slater G."/>
            <person name="Smit A.F."/>
            <person name="Stupka E."/>
            <person name="Szustakowski J."/>
            <person name="Thierry-Mieg D."/>
            <person name="Thierry-Mieg J."/>
            <person name="Wagner L."/>
            <person name="Wallis J."/>
            <person name="Wheeler R."/>
            <person name="Williams A."/>
            <person name="Wolf Y.I."/>
            <person name="Wolfe K.H."/>
            <person name="Yang S.P."/>
            <person name="Yeh R.F."/>
            <person name="Collins F."/>
            <person name="Guyer M.S."/>
            <person name="Peterson J."/>
            <person name="Felsenfeld A."/>
            <person name="Wetterstrand K.A."/>
            <person name="Patrinos A."/>
            <person name="Morgan M.J."/>
            <person name="de Jong P."/>
            <person name="Catanese J.J."/>
            <person name="Osoegawa K."/>
            <person name="Shizuya H."/>
            <person name="Choi S."/>
            <person name="Chen Y.J."/>
        </authorList>
    </citation>
    <scope>NUCLEOTIDE SEQUENCE [LARGE SCALE GENOMIC DNA]</scope>
</reference>
<dbReference type="HOGENOM" id="CLU_2704135_0_0_1"/>
<dbReference type="EMBL" id="AL162271">
    <property type="status" value="NOT_ANNOTATED_CDS"/>
    <property type="molecule type" value="Genomic_DNA"/>
</dbReference>
<dbReference type="ChiTaRS" id="PRKCZ">
    <property type="organism name" value="human"/>
</dbReference>
<reference evidence="1 2" key="3">
    <citation type="journal article" date="2006" name="Nature">
        <title>The DNA sequence and biological annotation of human chromosome 1.</title>
        <authorList>
            <person name="Gregory S.G."/>
            <person name="Barlow K.F."/>
            <person name="McLay K.E."/>
            <person name="Kaul R."/>
            <person name="Swarbreck D."/>
            <person name="Dunham A."/>
            <person name="Scott C.E."/>
            <person name="Howe K.L."/>
            <person name="Woodfine K."/>
            <person name="Spencer C.C."/>
            <person name="Jones M.C."/>
            <person name="Gillson C."/>
            <person name="Searle S."/>
            <person name="Zhou Y."/>
            <person name="Kokocinski F."/>
            <person name="McDonald L."/>
            <person name="Evans R."/>
            <person name="Phillips K."/>
            <person name="Atkinson A."/>
            <person name="Cooper R."/>
            <person name="Jones C."/>
            <person name="Hall R.E."/>
            <person name="Andrews T.D."/>
            <person name="Lloyd C."/>
            <person name="Ainscough R."/>
            <person name="Almeida J.P."/>
            <person name="Ambrose K.D."/>
            <person name="Anderson F."/>
            <person name="Andrew R.W."/>
            <person name="Ashwell R.I."/>
            <person name="Aubin K."/>
            <person name="Babbage A.K."/>
            <person name="Bagguley C.L."/>
            <person name="Bailey J."/>
            <person name="Beasley H."/>
            <person name="Bethel G."/>
            <person name="Bird C.P."/>
            <person name="Bray-Allen S."/>
            <person name="Brown J.Y."/>
            <person name="Brown A.J."/>
            <person name="Buckley D."/>
            <person name="Burton J."/>
            <person name="Bye J."/>
            <person name="Carder C."/>
            <person name="Chapman J.C."/>
            <person name="Clark S.Y."/>
            <person name="Clarke G."/>
            <person name="Clee C."/>
            <person name="Cobley V."/>
            <person name="Collier R.E."/>
            <person name="Corby N."/>
            <person name="Coville G.J."/>
            <person name="Davies J."/>
            <person name="Deadman R."/>
            <person name="Dunn M."/>
            <person name="Earthrowl M."/>
            <person name="Ellington A.G."/>
            <person name="Errington H."/>
            <person name="Frankish A."/>
            <person name="Frankland J."/>
            <person name="French L."/>
            <person name="Garner P."/>
            <person name="Garnett J."/>
            <person name="Gay L."/>
            <person name="Ghori M.R."/>
            <person name="Gibson R."/>
            <person name="Gilby L.M."/>
            <person name="Gillett W."/>
            <person name="Glithero R.J."/>
            <person name="Grafham D.V."/>
            <person name="Griffiths C."/>
            <person name="Griffiths-Jones S."/>
            <person name="Grocock R."/>
            <person name="Hammond S."/>
            <person name="Harrison E.S."/>
            <person name="Hart E."/>
            <person name="Haugen E."/>
            <person name="Heath P.D."/>
            <person name="Holmes S."/>
            <person name="Holt K."/>
            <person name="Howden P.J."/>
            <person name="Hunt A.R."/>
            <person name="Hunt S.E."/>
            <person name="Hunter G."/>
            <person name="Isherwood J."/>
            <person name="James R."/>
            <person name="Johnson C."/>
            <person name="Johnson D."/>
            <person name="Joy A."/>
            <person name="Kay M."/>
            <person name="Kershaw J.K."/>
            <person name="Kibukawa M."/>
            <person name="Kimberley A.M."/>
            <person name="King A."/>
            <person name="Knights A.J."/>
            <person name="Lad H."/>
            <person name="Laird G."/>
            <person name="Lawlor S."/>
            <person name="Leongamornlert D.A."/>
            <person name="Lloyd D.M."/>
            <person name="Loveland J."/>
            <person name="Lovell J."/>
            <person name="Lush M.J."/>
            <person name="Lyne R."/>
            <person name="Martin S."/>
            <person name="Mashreghi-Mohammadi M."/>
            <person name="Matthews L."/>
            <person name="Matthews N.S."/>
            <person name="McLaren S."/>
            <person name="Milne S."/>
            <person name="Mistry S."/>
            <person name="Moore M.J."/>
            <person name="Nickerson T."/>
            <person name="O'Dell C.N."/>
            <person name="Oliver K."/>
            <person name="Palmeiri A."/>
            <person name="Palmer S.A."/>
            <person name="Parker A."/>
            <person name="Patel D."/>
            <person name="Pearce A.V."/>
            <person name="Peck A.I."/>
            <person name="Pelan S."/>
            <person name="Phelps K."/>
            <person name="Phillimore B.J."/>
            <person name="Plumb R."/>
            <person name="Rajan J."/>
            <person name="Raymond C."/>
            <person name="Rouse G."/>
            <person name="Saenphimmachak C."/>
            <person name="Sehra H.K."/>
            <person name="Sheridan E."/>
            <person name="Shownkeen R."/>
            <person name="Sims S."/>
            <person name="Skuce C.D."/>
            <person name="Smith M."/>
            <person name="Steward C."/>
            <person name="Subramanian S."/>
            <person name="Sycamore N."/>
            <person name="Tracey A."/>
            <person name="Tromans A."/>
            <person name="Van Helmond Z."/>
            <person name="Wall M."/>
            <person name="Wallis J.M."/>
            <person name="White S."/>
            <person name="Whitehead S.L."/>
            <person name="Wilkinson J.E."/>
            <person name="Willey D.L."/>
            <person name="Williams H."/>
            <person name="Wilming L."/>
            <person name="Wray P.W."/>
            <person name="Wu Z."/>
            <person name="Coulson A."/>
            <person name="Vaudin M."/>
            <person name="Sulston J.E."/>
            <person name="Durbin R."/>
            <person name="Hubbard T."/>
            <person name="Wooster R."/>
            <person name="Dunham I."/>
            <person name="Carter N.P."/>
            <person name="McVean G."/>
            <person name="Ross M.T."/>
            <person name="Harrow J."/>
            <person name="Olson M.V."/>
            <person name="Beck S."/>
            <person name="Rogers J."/>
            <person name="Bentley D.R."/>
            <person name="Banerjee R."/>
            <person name="Bryant S.P."/>
            <person name="Burford D.C."/>
            <person name="Burrill W.D."/>
            <person name="Clegg S.M."/>
            <person name="Dhami P."/>
            <person name="Dovey O."/>
            <person name="Faulkner L.M."/>
            <person name="Gribble S.M."/>
            <person name="Langford C.F."/>
            <person name="Pandian R.D."/>
            <person name="Porter K.M."/>
            <person name="Prigmore E."/>
        </authorList>
    </citation>
    <scope>NUCLEOTIDE SEQUENCE [LARGE SCALE GENOMIC DNA]</scope>
</reference>
<dbReference type="AlphaFoldDB" id="D6RJG4"/>
<organism evidence="1 2">
    <name type="scientific">Homo sapiens</name>
    <name type="common">Human</name>
    <dbReference type="NCBI Taxonomy" id="9606"/>
    <lineage>
        <taxon>Eukaryota</taxon>
        <taxon>Metazoa</taxon>
        <taxon>Chordata</taxon>
        <taxon>Craniata</taxon>
        <taxon>Vertebrata</taxon>
        <taxon>Euteleostomi</taxon>
        <taxon>Mammalia</taxon>
        <taxon>Eutheria</taxon>
        <taxon>Euarchontoglires</taxon>
        <taxon>Primates</taxon>
        <taxon>Haplorrhini</taxon>
        <taxon>Catarrhini</taxon>
        <taxon>Hominidae</taxon>
        <taxon>Homo</taxon>
    </lineage>
</organism>
<dbReference type="OrthoDB" id="63267at2759"/>
<reference evidence="1" key="5">
    <citation type="submission" date="2025-09" db="UniProtKB">
        <authorList>
            <consortium name="Ensembl"/>
        </authorList>
    </citation>
    <scope>IDENTIFICATION</scope>
</reference>
<accession>D6RJG4</accession>
<dbReference type="OpenTargets" id="ENSG00000067606"/>
<sequence>MDLANHLFQVAGYPAAVDRVKSGSLCLFIYLGQQRELSLHGDCNFILIYLPPGSQKMEEAVPCQRPPLPSQAL</sequence>
<gene>
    <name evidence="1" type="primary">PRKCZ</name>
</gene>
<evidence type="ECO:0000313" key="1">
    <source>
        <dbReference type="Ensembl" id="ENSP00000425643.1"/>
    </source>
</evidence>
<evidence type="ECO:0000313" key="2">
    <source>
        <dbReference type="Proteomes" id="UP000005640"/>
    </source>
</evidence>
<proteinExistence type="predicted"/>
<protein>
    <submittedName>
        <fullName evidence="1">Protein kinase C zeta</fullName>
    </submittedName>
</protein>
<dbReference type="EMBL" id="AL391845">
    <property type="status" value="NOT_ANNOTATED_CDS"/>
    <property type="molecule type" value="Genomic_DNA"/>
</dbReference>
<dbReference type="GeneTree" id="ENSGT00940000153497"/>
<dbReference type="EMBL" id="AL590822">
    <property type="status" value="NOT_ANNOTATED_CDS"/>
    <property type="molecule type" value="Genomic_DNA"/>
</dbReference>
<dbReference type="EMBL" id="AL645703">
    <property type="status" value="NOT_ANNOTATED_CDS"/>
    <property type="molecule type" value="Genomic_DNA"/>
</dbReference>
<reference evidence="1 2" key="2">
    <citation type="journal article" date="2004" name="Nature">
        <title>Finishing the euchromatic sequence of the human genome.</title>
        <authorList>
            <consortium name="International Human Genome Sequencing Consortium"/>
        </authorList>
    </citation>
    <scope>NUCLEOTIDE SEQUENCE [LARGE SCALE GENOMIC DNA]</scope>
</reference>
<reference evidence="1" key="4">
    <citation type="submission" date="2025-08" db="UniProtKB">
        <authorList>
            <consortium name="Ensembl"/>
        </authorList>
    </citation>
    <scope>IDENTIFICATION</scope>
</reference>
<keyword evidence="2" id="KW-1185">Reference proteome</keyword>
<dbReference type="HGNC" id="HGNC:9412">
    <property type="gene designation" value="PRKCZ"/>
</dbReference>
<dbReference type="Ensembl" id="ENST00000481140.5">
    <property type="protein sequence ID" value="ENSP00000425643.1"/>
    <property type="gene ID" value="ENSG00000067606.17"/>
</dbReference>
<name>D6RJG4_HUMAN</name>
<dbReference type="Bgee" id="ENSG00000067606">
    <property type="expression patterns" value="Expressed in right hemisphere of cerebellum and 168 other cell types or tissues"/>
</dbReference>
<dbReference type="Proteomes" id="UP000005640">
    <property type="component" value="Chromosome 1"/>
</dbReference>
<dbReference type="VEuPathDB" id="HostDB:ENSG00000067606"/>
<dbReference type="ExpressionAtlas" id="D6RJG4">
    <property type="expression patterns" value="baseline and differential"/>
</dbReference>
<dbReference type="UCSC" id="uc057bkm.1">
    <property type="organism name" value="human"/>
</dbReference>
<dbReference type="Ensembl" id="ENST00000481140.5">
    <property type="protein sequence ID" value="ENSP00000425643.1"/>
    <property type="gene ID" value="ENSG00000067606.18"/>
</dbReference>